<keyword evidence="5 6" id="KW-0472">Membrane</keyword>
<comment type="similarity">
    <text evidence="2">Belongs to the EamA transporter family.</text>
</comment>
<dbReference type="EMBL" id="MSDO01000025">
    <property type="protein sequence ID" value="OLO03078.1"/>
    <property type="molecule type" value="Genomic_DNA"/>
</dbReference>
<dbReference type="AlphaFoldDB" id="A0A1Q8SNS9"/>
<comment type="caution">
    <text evidence="8">The sequence shown here is derived from an EMBL/GenBank/DDBJ whole genome shotgun (WGS) entry which is preliminary data.</text>
</comment>
<gene>
    <name evidence="8" type="ORF">BTW07_16205</name>
</gene>
<proteinExistence type="inferred from homology"/>
<feature type="transmembrane region" description="Helical" evidence="6">
    <location>
        <begin position="195"/>
        <end position="218"/>
    </location>
</feature>
<feature type="transmembrane region" description="Helical" evidence="6">
    <location>
        <begin position="18"/>
        <end position="37"/>
    </location>
</feature>
<feature type="transmembrane region" description="Helical" evidence="6">
    <location>
        <begin position="108"/>
        <end position="127"/>
    </location>
</feature>
<evidence type="ECO:0000313" key="9">
    <source>
        <dbReference type="Proteomes" id="UP000186878"/>
    </source>
</evidence>
<dbReference type="SUPFAM" id="SSF103481">
    <property type="entry name" value="Multidrug resistance efflux transporter EmrE"/>
    <property type="match status" value="2"/>
</dbReference>
<dbReference type="InterPro" id="IPR000620">
    <property type="entry name" value="EamA_dom"/>
</dbReference>
<name>A0A1Q8SNS9_9GAMM</name>
<accession>A0A1Q8SNS9</accession>
<evidence type="ECO:0000256" key="3">
    <source>
        <dbReference type="ARBA" id="ARBA00022692"/>
    </source>
</evidence>
<dbReference type="Proteomes" id="UP000186878">
    <property type="component" value="Unassembled WGS sequence"/>
</dbReference>
<keyword evidence="4 6" id="KW-1133">Transmembrane helix</keyword>
<evidence type="ECO:0000256" key="1">
    <source>
        <dbReference type="ARBA" id="ARBA00004141"/>
    </source>
</evidence>
<feature type="domain" description="EamA" evidence="7">
    <location>
        <begin position="166"/>
        <end position="299"/>
    </location>
</feature>
<dbReference type="PANTHER" id="PTHR32322:SF2">
    <property type="entry name" value="EAMA DOMAIN-CONTAINING PROTEIN"/>
    <property type="match status" value="1"/>
</dbReference>
<feature type="transmembrane region" description="Helical" evidence="6">
    <location>
        <begin position="282"/>
        <end position="299"/>
    </location>
</feature>
<dbReference type="InterPro" id="IPR050638">
    <property type="entry name" value="AA-Vitamin_Transporters"/>
</dbReference>
<dbReference type="PANTHER" id="PTHR32322">
    <property type="entry name" value="INNER MEMBRANE TRANSPORTER"/>
    <property type="match status" value="1"/>
</dbReference>
<organism evidence="8 9">
    <name type="scientific">Salinicola socius</name>
    <dbReference type="NCBI Taxonomy" id="404433"/>
    <lineage>
        <taxon>Bacteria</taxon>
        <taxon>Pseudomonadati</taxon>
        <taxon>Pseudomonadota</taxon>
        <taxon>Gammaproteobacteria</taxon>
        <taxon>Oceanospirillales</taxon>
        <taxon>Halomonadaceae</taxon>
        <taxon>Salinicola</taxon>
    </lineage>
</organism>
<protein>
    <submittedName>
        <fullName evidence="8">EamA family transporter</fullName>
    </submittedName>
</protein>
<dbReference type="InterPro" id="IPR037185">
    <property type="entry name" value="EmrE-like"/>
</dbReference>
<sequence>MSDSSSAAATSARERPPLWLTAAPGLFLLLWSLGFPVAKIGTQHVDPLLFLGLRFVLVLAIMLPVWLWLRPPMPTRLSAWGHQAVVGFLIQTVYFGCCYSAFALGSSAGVVALVVSLQPILVALAAPAMVGETIGTRRWLGFGLGFVGAVVVILGRSTVEGITTGGLLLTIAALLGMSGATLYEKRYGQPLHPVSANLIQYFTGLLTTLPLIVLFGHFTLDWDGALVGSLAYLVIGNSLIAISLLLAMIRRGEASRVSALFYLVPPCAALFSWWLIDEPMPAVSWLGMAIAAAGVALVSRKPRNRQA</sequence>
<feature type="transmembrane region" description="Helical" evidence="6">
    <location>
        <begin position="81"/>
        <end position="102"/>
    </location>
</feature>
<reference evidence="8 9" key="1">
    <citation type="submission" date="2016-12" db="EMBL/GenBank/DDBJ databases">
        <title>Draft genome sequences of strains Salinicola socius SMB35, Salinicola sp. MH3R3-1 and Chromohalobacter sp. SMB17 from the Verkhnekamsk potash mining region of Russia.</title>
        <authorList>
            <person name="Mavrodi D.V."/>
            <person name="Olsson B.E."/>
            <person name="Korsakova E.S."/>
            <person name="Pyankova A."/>
            <person name="Mavrodi O.V."/>
            <person name="Plotnikova E.G."/>
        </authorList>
    </citation>
    <scope>NUCLEOTIDE SEQUENCE [LARGE SCALE GENOMIC DNA]</scope>
    <source>
        <strain evidence="8 9">SMB35</strain>
    </source>
</reference>
<evidence type="ECO:0000313" key="8">
    <source>
        <dbReference type="EMBL" id="OLO03078.1"/>
    </source>
</evidence>
<evidence type="ECO:0000259" key="7">
    <source>
        <dbReference type="Pfam" id="PF00892"/>
    </source>
</evidence>
<dbReference type="OrthoDB" id="9809509at2"/>
<evidence type="ECO:0000256" key="6">
    <source>
        <dbReference type="SAM" id="Phobius"/>
    </source>
</evidence>
<dbReference type="GO" id="GO:0016020">
    <property type="term" value="C:membrane"/>
    <property type="evidence" value="ECO:0007669"/>
    <property type="project" value="UniProtKB-SubCell"/>
</dbReference>
<evidence type="ECO:0000256" key="2">
    <source>
        <dbReference type="ARBA" id="ARBA00007362"/>
    </source>
</evidence>
<feature type="domain" description="EamA" evidence="7">
    <location>
        <begin position="28"/>
        <end position="153"/>
    </location>
</feature>
<keyword evidence="9" id="KW-1185">Reference proteome</keyword>
<feature type="transmembrane region" description="Helical" evidence="6">
    <location>
        <begin position="165"/>
        <end position="183"/>
    </location>
</feature>
<keyword evidence="3 6" id="KW-0812">Transmembrane</keyword>
<dbReference type="RefSeq" id="WP_075571217.1">
    <property type="nucleotide sequence ID" value="NZ_MSDO01000025.1"/>
</dbReference>
<evidence type="ECO:0000256" key="4">
    <source>
        <dbReference type="ARBA" id="ARBA00022989"/>
    </source>
</evidence>
<feature type="transmembrane region" description="Helical" evidence="6">
    <location>
        <begin position="224"/>
        <end position="247"/>
    </location>
</feature>
<feature type="transmembrane region" description="Helical" evidence="6">
    <location>
        <begin position="259"/>
        <end position="276"/>
    </location>
</feature>
<evidence type="ECO:0000256" key="5">
    <source>
        <dbReference type="ARBA" id="ARBA00023136"/>
    </source>
</evidence>
<dbReference type="Pfam" id="PF00892">
    <property type="entry name" value="EamA"/>
    <property type="match status" value="2"/>
</dbReference>
<comment type="subcellular location">
    <subcellularLocation>
        <location evidence="1">Membrane</location>
        <topology evidence="1">Multi-pass membrane protein</topology>
    </subcellularLocation>
</comment>
<feature type="transmembrane region" description="Helical" evidence="6">
    <location>
        <begin position="139"/>
        <end position="159"/>
    </location>
</feature>
<feature type="transmembrane region" description="Helical" evidence="6">
    <location>
        <begin position="49"/>
        <end position="69"/>
    </location>
</feature>